<evidence type="ECO:0000313" key="2">
    <source>
        <dbReference type="Proteomes" id="UP001652661"/>
    </source>
</evidence>
<keyword evidence="1" id="KW-0472">Membrane</keyword>
<proteinExistence type="predicted"/>
<keyword evidence="2" id="KW-1185">Reference proteome</keyword>
<evidence type="ECO:0000313" key="3">
    <source>
        <dbReference type="RefSeq" id="XP_041631414.1"/>
    </source>
</evidence>
<protein>
    <submittedName>
        <fullName evidence="3">Uncharacterized protein</fullName>
    </submittedName>
</protein>
<dbReference type="RefSeq" id="XP_041631414.1">
    <property type="nucleotide sequence ID" value="XM_041775480.2"/>
</dbReference>
<dbReference type="Proteomes" id="UP001652661">
    <property type="component" value="Chromosome 3L"/>
</dbReference>
<feature type="transmembrane region" description="Helical" evidence="1">
    <location>
        <begin position="12"/>
        <end position="32"/>
    </location>
</feature>
<sequence length="34" mass="3818">MGSPFFNGTTFLYGFCSLVYIVFLTFAILTIVMC</sequence>
<organism evidence="2 3">
    <name type="scientific">Drosophila kikkawai</name>
    <name type="common">Fruit fly</name>
    <dbReference type="NCBI Taxonomy" id="30033"/>
    <lineage>
        <taxon>Eukaryota</taxon>
        <taxon>Metazoa</taxon>
        <taxon>Ecdysozoa</taxon>
        <taxon>Arthropoda</taxon>
        <taxon>Hexapoda</taxon>
        <taxon>Insecta</taxon>
        <taxon>Pterygota</taxon>
        <taxon>Neoptera</taxon>
        <taxon>Endopterygota</taxon>
        <taxon>Diptera</taxon>
        <taxon>Brachycera</taxon>
        <taxon>Muscomorpha</taxon>
        <taxon>Ephydroidea</taxon>
        <taxon>Drosophilidae</taxon>
        <taxon>Drosophila</taxon>
        <taxon>Sophophora</taxon>
    </lineage>
</organism>
<accession>A0ABM3C5U1</accession>
<name>A0ABM3C5U1_DROKI</name>
<keyword evidence="1" id="KW-0812">Transmembrane</keyword>
<gene>
    <name evidence="3" type="primary">LOC121502274</name>
</gene>
<evidence type="ECO:0000256" key="1">
    <source>
        <dbReference type="SAM" id="Phobius"/>
    </source>
</evidence>
<dbReference type="GeneID" id="121502274"/>
<keyword evidence="1" id="KW-1133">Transmembrane helix</keyword>
<reference evidence="3" key="1">
    <citation type="submission" date="2025-08" db="UniProtKB">
        <authorList>
            <consortium name="RefSeq"/>
        </authorList>
    </citation>
    <scope>IDENTIFICATION</scope>
    <source>
        <strain evidence="3">14028-0561.14</strain>
        <tissue evidence="3">Whole fly</tissue>
    </source>
</reference>